<dbReference type="AlphaFoldDB" id="A0AAW9NPY7"/>
<comment type="caution">
    <text evidence="1">The sequence shown here is derived from an EMBL/GenBank/DDBJ whole genome shotgun (WGS) entry which is preliminary data.</text>
</comment>
<evidence type="ECO:0000313" key="2">
    <source>
        <dbReference type="Proteomes" id="UP001307168"/>
    </source>
</evidence>
<proteinExistence type="predicted"/>
<name>A0AAW9NPY7_9BACI</name>
<sequence length="199" mass="23402">MNIRPYSPVEQDFIWIGEYVDGTFITEFNMQTKKENSFYKIKRDRLIRFGLIGHGMRLFYEVPGGEFKLDGYQFEFLFKTKDGKEYNLSNHPKMYSDIISYKDAESLLHLHAQKGQPTGGIYQYNFGYKERLEFKDGTEIHFKAITHIPFNHPVYISFKLVSNTDLDGEFIIKKNGNFYDKFDAKISKEIGGELNWVVK</sequence>
<evidence type="ECO:0000313" key="1">
    <source>
        <dbReference type="EMBL" id="MEC0276789.1"/>
    </source>
</evidence>
<reference evidence="1 2" key="1">
    <citation type="submission" date="2023-03" db="EMBL/GenBank/DDBJ databases">
        <title>Bacillus Genome Sequencing.</title>
        <authorList>
            <person name="Dunlap C."/>
        </authorList>
    </citation>
    <scope>NUCLEOTIDE SEQUENCE [LARGE SCALE GENOMIC DNA]</scope>
    <source>
        <strain evidence="1 2">B-41290</strain>
    </source>
</reference>
<dbReference type="Proteomes" id="UP001307168">
    <property type="component" value="Unassembled WGS sequence"/>
</dbReference>
<keyword evidence="2" id="KW-1185">Reference proteome</keyword>
<accession>A0AAW9NPY7</accession>
<gene>
    <name evidence="1" type="ORF">P4706_27760</name>
</gene>
<dbReference type="EMBL" id="JARNBH010000042">
    <property type="protein sequence ID" value="MEC0276789.1"/>
    <property type="molecule type" value="Genomic_DNA"/>
</dbReference>
<protein>
    <submittedName>
        <fullName evidence="1">Uncharacterized protein</fullName>
    </submittedName>
</protein>
<organism evidence="1 2">
    <name type="scientific">Peribacillus castrilensis</name>
    <dbReference type="NCBI Taxonomy" id="2897690"/>
    <lineage>
        <taxon>Bacteria</taxon>
        <taxon>Bacillati</taxon>
        <taxon>Bacillota</taxon>
        <taxon>Bacilli</taxon>
        <taxon>Bacillales</taxon>
        <taxon>Bacillaceae</taxon>
        <taxon>Peribacillus</taxon>
    </lineage>
</organism>
<dbReference type="RefSeq" id="WP_367408330.1">
    <property type="nucleotide sequence ID" value="NZ_JARNBH010000042.1"/>
</dbReference>